<dbReference type="PANTHER" id="PTHR10099">
    <property type="entry name" value="PHOSPHORIBOSYLFORMYLGLYCINAMIDINE SYNTHASE"/>
    <property type="match status" value="1"/>
</dbReference>
<proteinExistence type="predicted"/>
<dbReference type="GO" id="GO:0006189">
    <property type="term" value="P:'de novo' IMP biosynthetic process"/>
    <property type="evidence" value="ECO:0007669"/>
    <property type="project" value="InterPro"/>
</dbReference>
<evidence type="ECO:0000256" key="5">
    <source>
        <dbReference type="ARBA" id="ARBA00022801"/>
    </source>
</evidence>
<dbReference type="PROSITE" id="PS51273">
    <property type="entry name" value="GATASE_TYPE_1"/>
    <property type="match status" value="1"/>
</dbReference>
<dbReference type="SUPFAM" id="SSF52317">
    <property type="entry name" value="Class I glutamine amidotransferase-like"/>
    <property type="match status" value="1"/>
</dbReference>
<dbReference type="EMBL" id="CP002353">
    <property type="protein sequence ID" value="ADV62389.1"/>
    <property type="molecule type" value="Genomic_DNA"/>
</dbReference>
<dbReference type="EC" id="6.3.5.3" evidence="8"/>
<dbReference type="Gene3D" id="3.40.50.880">
    <property type="match status" value="1"/>
</dbReference>
<dbReference type="InterPro" id="IPR029062">
    <property type="entry name" value="Class_I_gatase-like"/>
</dbReference>
<evidence type="ECO:0000256" key="7">
    <source>
        <dbReference type="ARBA" id="ARBA00022962"/>
    </source>
</evidence>
<evidence type="ECO:0000313" key="8">
    <source>
        <dbReference type="EMBL" id="ADV62389.1"/>
    </source>
</evidence>
<dbReference type="AlphaFoldDB" id="E8R1H2"/>
<evidence type="ECO:0000256" key="3">
    <source>
        <dbReference type="ARBA" id="ARBA00022741"/>
    </source>
</evidence>
<evidence type="ECO:0000256" key="4">
    <source>
        <dbReference type="ARBA" id="ARBA00022755"/>
    </source>
</evidence>
<dbReference type="NCBIfam" id="TIGR01737">
    <property type="entry name" value="FGAM_synth_I"/>
    <property type="match status" value="1"/>
</dbReference>
<evidence type="ECO:0000256" key="2">
    <source>
        <dbReference type="ARBA" id="ARBA00022598"/>
    </source>
</evidence>
<dbReference type="HOGENOM" id="CLU_001031_3_0_0"/>
<dbReference type="GO" id="GO:0005524">
    <property type="term" value="F:ATP binding"/>
    <property type="evidence" value="ECO:0007669"/>
    <property type="project" value="UniProtKB-KW"/>
</dbReference>
<dbReference type="eggNOG" id="COG0047">
    <property type="taxonomic scope" value="Bacteria"/>
</dbReference>
<gene>
    <name evidence="8" type="ordered locus">Isop_1807</name>
</gene>
<accession>E8R1H2</accession>
<dbReference type="PIRSF" id="PIRSF001586">
    <property type="entry name" value="FGAM_synth_I"/>
    <property type="match status" value="1"/>
</dbReference>
<dbReference type="InParanoid" id="E8R1H2"/>
<keyword evidence="9" id="KW-1185">Reference proteome</keyword>
<dbReference type="KEGG" id="ipa:Isop_1807"/>
<dbReference type="Proteomes" id="UP000008631">
    <property type="component" value="Chromosome"/>
</dbReference>
<keyword evidence="4" id="KW-0658">Purine biosynthesis</keyword>
<dbReference type="OrthoDB" id="9804441at2"/>
<evidence type="ECO:0000313" key="9">
    <source>
        <dbReference type="Proteomes" id="UP000008631"/>
    </source>
</evidence>
<dbReference type="RefSeq" id="WP_013564677.1">
    <property type="nucleotide sequence ID" value="NC_014962.1"/>
</dbReference>
<keyword evidence="2 8" id="KW-0436">Ligase</keyword>
<dbReference type="GO" id="GO:0016787">
    <property type="term" value="F:hydrolase activity"/>
    <property type="evidence" value="ECO:0007669"/>
    <property type="project" value="UniProtKB-KW"/>
</dbReference>
<dbReference type="Pfam" id="PF13507">
    <property type="entry name" value="GATase_5"/>
    <property type="match status" value="1"/>
</dbReference>
<dbReference type="MEROPS" id="C56.972"/>
<evidence type="ECO:0000256" key="1">
    <source>
        <dbReference type="ARBA" id="ARBA00022490"/>
    </source>
</evidence>
<reference evidence="8 9" key="1">
    <citation type="journal article" date="2011" name="Stand. Genomic Sci.">
        <title>Complete genome sequence of Isosphaera pallida type strain (IS1B).</title>
        <authorList>
            <consortium name="US DOE Joint Genome Institute (JGI-PGF)"/>
            <person name="Goker M."/>
            <person name="Cleland D."/>
            <person name="Saunders E."/>
            <person name="Lapidus A."/>
            <person name="Nolan M."/>
            <person name="Lucas S."/>
            <person name="Hammon N."/>
            <person name="Deshpande S."/>
            <person name="Cheng J.F."/>
            <person name="Tapia R."/>
            <person name="Han C."/>
            <person name="Goodwin L."/>
            <person name="Pitluck S."/>
            <person name="Liolios K."/>
            <person name="Pagani I."/>
            <person name="Ivanova N."/>
            <person name="Mavromatis K."/>
            <person name="Pati A."/>
            <person name="Chen A."/>
            <person name="Palaniappan K."/>
            <person name="Land M."/>
            <person name="Hauser L."/>
            <person name="Chang Y.J."/>
            <person name="Jeffries C.D."/>
            <person name="Detter J.C."/>
            <person name="Beck B."/>
            <person name="Woyke T."/>
            <person name="Bristow J."/>
            <person name="Eisen J.A."/>
            <person name="Markowitz V."/>
            <person name="Hugenholtz P."/>
            <person name="Kyrpides N.C."/>
            <person name="Klenk H.P."/>
        </authorList>
    </citation>
    <scope>NUCLEOTIDE SEQUENCE [LARGE SCALE GENOMIC DNA]</scope>
    <source>
        <strain evidence="9">ATCC 43644 / DSM 9630 / IS1B</strain>
    </source>
</reference>
<dbReference type="STRING" id="575540.Isop_1807"/>
<keyword evidence="7" id="KW-0315">Glutamine amidotransferase</keyword>
<dbReference type="PANTHER" id="PTHR10099:SF1">
    <property type="entry name" value="PHOSPHORIBOSYLFORMYLGLYCINAMIDINE SYNTHASE"/>
    <property type="match status" value="1"/>
</dbReference>
<keyword evidence="6" id="KW-0067">ATP-binding</keyword>
<name>E8R1H2_ISOPI</name>
<protein>
    <submittedName>
        <fullName evidence="8">Phosphoribosylformylglycinamidine synthase subunit I</fullName>
        <ecNumber evidence="8">6.3.5.3</ecNumber>
    </submittedName>
</protein>
<sequence length="268" mass="28959">MSSPPVLILRAPGTNCDEETARAWELAGAAVEVHHVNRLLESPRLLDRFRVVTIPGGFSYGDDLGAGTILAARLTHALGDALTRFVEQGGLILGICNGFQVLVRTGLLPGPSTGVSATLTHNDVGHYVTRWVRLAVGPRPDSPWLTHLQDAILEIPSAHGEGKLVTTDPEGPQRLDQQRLVAFRYVDAQGQPTVAFPDNPNGSPRGIAGLIDPSGRVLGLMPHPERFILPYHHPLWTRRDPAGDHFPTPDGLRFFQAAVRAITSSPTT</sequence>
<keyword evidence="1" id="KW-0963">Cytoplasm</keyword>
<keyword evidence="5" id="KW-0378">Hydrolase</keyword>
<keyword evidence="3" id="KW-0547">Nucleotide-binding</keyword>
<dbReference type="GO" id="GO:0005737">
    <property type="term" value="C:cytoplasm"/>
    <property type="evidence" value="ECO:0007669"/>
    <property type="project" value="TreeGrafter"/>
</dbReference>
<dbReference type="SMART" id="SM01211">
    <property type="entry name" value="GATase_5"/>
    <property type="match status" value="1"/>
</dbReference>
<dbReference type="GO" id="GO:0004642">
    <property type="term" value="F:phosphoribosylformylglycinamidine synthase activity"/>
    <property type="evidence" value="ECO:0007669"/>
    <property type="project" value="UniProtKB-EC"/>
</dbReference>
<organism evidence="8 9">
    <name type="scientific">Isosphaera pallida (strain ATCC 43644 / DSM 9630 / IS1B)</name>
    <dbReference type="NCBI Taxonomy" id="575540"/>
    <lineage>
        <taxon>Bacteria</taxon>
        <taxon>Pseudomonadati</taxon>
        <taxon>Planctomycetota</taxon>
        <taxon>Planctomycetia</taxon>
        <taxon>Isosphaerales</taxon>
        <taxon>Isosphaeraceae</taxon>
        <taxon>Isosphaera</taxon>
    </lineage>
</organism>
<dbReference type="InterPro" id="IPR010075">
    <property type="entry name" value="PRibForGlyAmidine_synth_PurQ"/>
</dbReference>
<dbReference type="CDD" id="cd01740">
    <property type="entry name" value="GATase1_FGAR_AT"/>
    <property type="match status" value="1"/>
</dbReference>
<evidence type="ECO:0000256" key="6">
    <source>
        <dbReference type="ARBA" id="ARBA00022840"/>
    </source>
</evidence>